<gene>
    <name evidence="1" type="ORF">FH972_023774</name>
</gene>
<protein>
    <submittedName>
        <fullName evidence="1">Uncharacterized protein</fullName>
    </submittedName>
</protein>
<keyword evidence="2" id="KW-1185">Reference proteome</keyword>
<dbReference type="Proteomes" id="UP000327013">
    <property type="component" value="Unassembled WGS sequence"/>
</dbReference>
<sequence length="145" mass="15591">MRLGRLLGRCGCGELLQFCKAWCPLFTPYANCKEKPGDLLVRGIGAGEAILNMKRQDTSKVWCTVELQVVSQRLSDVQVAAQTCGERDALGDGRFEGICRYDAESERQASAQEGENLGELAAGDIQGFAWAAVSASSNPHLGAKP</sequence>
<accession>A0A5N6KYM7</accession>
<comment type="caution">
    <text evidence="1">The sequence shown here is derived from an EMBL/GenBank/DDBJ whole genome shotgun (WGS) entry which is preliminary data.</text>
</comment>
<organism evidence="1 2">
    <name type="scientific">Carpinus fangiana</name>
    <dbReference type="NCBI Taxonomy" id="176857"/>
    <lineage>
        <taxon>Eukaryota</taxon>
        <taxon>Viridiplantae</taxon>
        <taxon>Streptophyta</taxon>
        <taxon>Embryophyta</taxon>
        <taxon>Tracheophyta</taxon>
        <taxon>Spermatophyta</taxon>
        <taxon>Magnoliopsida</taxon>
        <taxon>eudicotyledons</taxon>
        <taxon>Gunneridae</taxon>
        <taxon>Pentapetalae</taxon>
        <taxon>rosids</taxon>
        <taxon>fabids</taxon>
        <taxon>Fagales</taxon>
        <taxon>Betulaceae</taxon>
        <taxon>Carpinus</taxon>
    </lineage>
</organism>
<dbReference type="EMBL" id="VIBQ01000014">
    <property type="protein sequence ID" value="KAB8349760.1"/>
    <property type="molecule type" value="Genomic_DNA"/>
</dbReference>
<reference evidence="1 2" key="1">
    <citation type="submission" date="2019-06" db="EMBL/GenBank/DDBJ databases">
        <title>A chromosomal-level reference genome of Carpinus fangiana (Coryloideae, Betulaceae).</title>
        <authorList>
            <person name="Yang X."/>
            <person name="Wang Z."/>
            <person name="Zhang L."/>
            <person name="Hao G."/>
            <person name="Liu J."/>
            <person name="Yang Y."/>
        </authorList>
    </citation>
    <scope>NUCLEOTIDE SEQUENCE [LARGE SCALE GENOMIC DNA]</scope>
    <source>
        <strain evidence="1">Cfa_2016G</strain>
        <tissue evidence="1">Leaf</tissue>
    </source>
</reference>
<evidence type="ECO:0000313" key="2">
    <source>
        <dbReference type="Proteomes" id="UP000327013"/>
    </source>
</evidence>
<proteinExistence type="predicted"/>
<dbReference type="AlphaFoldDB" id="A0A5N6KYM7"/>
<evidence type="ECO:0000313" key="1">
    <source>
        <dbReference type="EMBL" id="KAB8349760.1"/>
    </source>
</evidence>
<name>A0A5N6KYM7_9ROSI</name>